<dbReference type="PANTHER" id="PTHR34039">
    <property type="entry name" value="UPF0102 PROTEIN YRAN"/>
    <property type="match status" value="1"/>
</dbReference>
<dbReference type="InterPro" id="IPR011335">
    <property type="entry name" value="Restrct_endonuc-II-like"/>
</dbReference>
<keyword evidence="4" id="KW-1185">Reference proteome</keyword>
<organism evidence="3 4">
    <name type="scientific">Geobacter soli</name>
    <dbReference type="NCBI Taxonomy" id="1510391"/>
    <lineage>
        <taxon>Bacteria</taxon>
        <taxon>Pseudomonadati</taxon>
        <taxon>Thermodesulfobacteriota</taxon>
        <taxon>Desulfuromonadia</taxon>
        <taxon>Geobacterales</taxon>
        <taxon>Geobacteraceae</taxon>
        <taxon>Geobacter</taxon>
    </lineage>
</organism>
<comment type="caution">
    <text evidence="3">The sequence shown here is derived from an EMBL/GenBank/DDBJ whole genome shotgun (WGS) entry which is preliminary data.</text>
</comment>
<gene>
    <name evidence="3" type="ORF">SE37_01050</name>
</gene>
<dbReference type="InterPro" id="IPR003509">
    <property type="entry name" value="UPF0102_YraN-like"/>
</dbReference>
<dbReference type="NCBIfam" id="NF009154">
    <property type="entry name" value="PRK12497.3-3"/>
    <property type="match status" value="1"/>
</dbReference>
<protein>
    <recommendedName>
        <fullName evidence="2">UPF0102 protein SE37_01050</fullName>
    </recommendedName>
</protein>
<proteinExistence type="inferred from homology"/>
<dbReference type="SUPFAM" id="SSF52980">
    <property type="entry name" value="Restriction endonuclease-like"/>
    <property type="match status" value="1"/>
</dbReference>
<dbReference type="EMBL" id="JXBL01000001">
    <property type="protein sequence ID" value="KIE41320.1"/>
    <property type="molecule type" value="Genomic_DNA"/>
</dbReference>
<comment type="similarity">
    <text evidence="1 2">Belongs to the UPF0102 family.</text>
</comment>
<evidence type="ECO:0000256" key="2">
    <source>
        <dbReference type="HAMAP-Rule" id="MF_00048"/>
    </source>
</evidence>
<dbReference type="PANTHER" id="PTHR34039:SF1">
    <property type="entry name" value="UPF0102 PROTEIN YRAN"/>
    <property type="match status" value="1"/>
</dbReference>
<dbReference type="Pfam" id="PF02021">
    <property type="entry name" value="UPF0102"/>
    <property type="match status" value="1"/>
</dbReference>
<dbReference type="RefSeq" id="WP_039642962.1">
    <property type="nucleotide sequence ID" value="NZ_JXBL01000001.1"/>
</dbReference>
<name>A0A0C1U0G0_9BACT</name>
<dbReference type="NCBIfam" id="NF009150">
    <property type="entry name" value="PRK12497.1-3"/>
    <property type="match status" value="1"/>
</dbReference>
<reference evidence="3 4" key="1">
    <citation type="submission" date="2015-01" db="EMBL/GenBank/DDBJ databases">
        <title>Genome sequence of the anaerobic bacterium Geobacter soli GSS01, a dissimilatory Fe(III) reducer from soil.</title>
        <authorList>
            <person name="Yang G."/>
            <person name="Zhou S."/>
        </authorList>
    </citation>
    <scope>NUCLEOTIDE SEQUENCE [LARGE SCALE GENOMIC DNA]</scope>
    <source>
        <strain evidence="3 4">GSS01</strain>
    </source>
</reference>
<dbReference type="HAMAP" id="MF_00048">
    <property type="entry name" value="UPF0102"/>
    <property type="match status" value="1"/>
</dbReference>
<evidence type="ECO:0000256" key="1">
    <source>
        <dbReference type="ARBA" id="ARBA00006738"/>
    </source>
</evidence>
<dbReference type="GO" id="GO:0003676">
    <property type="term" value="F:nucleic acid binding"/>
    <property type="evidence" value="ECO:0007669"/>
    <property type="project" value="InterPro"/>
</dbReference>
<dbReference type="NCBIfam" id="TIGR00252">
    <property type="entry name" value="YraN family protein"/>
    <property type="match status" value="1"/>
</dbReference>
<dbReference type="Proteomes" id="UP000031433">
    <property type="component" value="Unassembled WGS sequence"/>
</dbReference>
<dbReference type="NCBIfam" id="NF011268">
    <property type="entry name" value="PRK14675.1"/>
    <property type="match status" value="1"/>
</dbReference>
<sequence>MPVGEGSHHNRLLGVRGEDLAAAHLERLNYRIIDRNFRCRGGEVDIIARDGTTLVFVEVKTRRTAGYGVPQLAVTPFKQRQISKAALTWLARNGRFGESARFDVIAITLLPSDAPRIEHITNAFELAY</sequence>
<dbReference type="AlphaFoldDB" id="A0A0C1U0G0"/>
<accession>A0A0C1U0G0</accession>
<dbReference type="Gene3D" id="3.40.1350.10">
    <property type="match status" value="1"/>
</dbReference>
<dbReference type="InterPro" id="IPR011856">
    <property type="entry name" value="tRNA_endonuc-like_dom_sf"/>
</dbReference>
<evidence type="ECO:0000313" key="3">
    <source>
        <dbReference type="EMBL" id="KIE41320.1"/>
    </source>
</evidence>
<evidence type="ECO:0000313" key="4">
    <source>
        <dbReference type="Proteomes" id="UP000031433"/>
    </source>
</evidence>
<dbReference type="CDD" id="cd20736">
    <property type="entry name" value="PoNe_Nuclease"/>
    <property type="match status" value="1"/>
</dbReference>